<sequence length="34" mass="3665">MHELSLCEAIAGVVKAHADGRHVDVVRVRVGALR</sequence>
<accession>A0A1X0G801</accession>
<dbReference type="EMBL" id="MVHT01000005">
    <property type="protein sequence ID" value="ORB10114.1"/>
    <property type="molecule type" value="Genomic_DNA"/>
</dbReference>
<keyword evidence="2" id="KW-1185">Reference proteome</keyword>
<dbReference type="Proteomes" id="UP000192739">
    <property type="component" value="Unassembled WGS sequence"/>
</dbReference>
<proteinExistence type="predicted"/>
<reference evidence="1 2" key="1">
    <citation type="submission" date="2017-02" db="EMBL/GenBank/DDBJ databases">
        <title>The new phylogeny of genus Mycobacterium.</title>
        <authorList>
            <person name="Tortoli E."/>
            <person name="Trovato A."/>
            <person name="Cirillo D.M."/>
        </authorList>
    </citation>
    <scope>NUCLEOTIDE SEQUENCE [LARGE SCALE GENOMIC DNA]</scope>
    <source>
        <strain evidence="1 2">DSM 44049</strain>
    </source>
</reference>
<comment type="caution">
    <text evidence="1">The sequence shown here is derived from an EMBL/GenBank/DDBJ whole genome shotgun (WGS) entry which is preliminary data.</text>
</comment>
<organism evidence="1 2">
    <name type="scientific">Mycobacterium intermedium</name>
    <dbReference type="NCBI Taxonomy" id="28445"/>
    <lineage>
        <taxon>Bacteria</taxon>
        <taxon>Bacillati</taxon>
        <taxon>Actinomycetota</taxon>
        <taxon>Actinomycetes</taxon>
        <taxon>Mycobacteriales</taxon>
        <taxon>Mycobacteriaceae</taxon>
        <taxon>Mycobacterium</taxon>
        <taxon>Mycobacterium simiae complex</taxon>
    </lineage>
</organism>
<dbReference type="AlphaFoldDB" id="A0A1X0G801"/>
<feature type="non-terminal residue" evidence="1">
    <location>
        <position position="34"/>
    </location>
</feature>
<protein>
    <submittedName>
        <fullName evidence="1">Hydrogenase expression protein HupH</fullName>
    </submittedName>
</protein>
<gene>
    <name evidence="1" type="ORF">BST27_02765</name>
</gene>
<dbReference type="Gene3D" id="3.30.2320.50">
    <property type="match status" value="1"/>
</dbReference>
<name>A0A1X0G801_MYCIE</name>
<evidence type="ECO:0000313" key="1">
    <source>
        <dbReference type="EMBL" id="ORB10114.1"/>
    </source>
</evidence>
<evidence type="ECO:0000313" key="2">
    <source>
        <dbReference type="Proteomes" id="UP000192739"/>
    </source>
</evidence>